<dbReference type="InterPro" id="IPR017029">
    <property type="entry name" value="Phage_head_put"/>
</dbReference>
<evidence type="ECO:0000313" key="3">
    <source>
        <dbReference type="Proteomes" id="UP000000993"/>
    </source>
</evidence>
<organism evidence="2 3">
    <name type="scientific">Alphaproteobacteria phage PhiJL001</name>
    <dbReference type="NCBI Taxonomy" id="2681607"/>
    <lineage>
        <taxon>Viruses</taxon>
        <taxon>Duplodnaviria</taxon>
        <taxon>Heunggongvirae</taxon>
        <taxon>Uroviricota</taxon>
        <taxon>Caudoviricetes</taxon>
        <taxon>Mesyanzhinovviridae</taxon>
        <taxon>Keylargovirus</taxon>
        <taxon>Keylargovirus JL001</taxon>
    </lineage>
</organism>
<feature type="domain" description="Phage head morphogenesis" evidence="1">
    <location>
        <begin position="155"/>
        <end position="264"/>
    </location>
</feature>
<sequence>MPTDDQIPGMPDNVNEEWLDAMIRHQIGLLRVSGRVRQRIFEILDATERDIADQIKRRLAKGATTARLEALIKAVRALRSEAWKKSAEVWREEMLSVAREEPKFLSQALRTVSPVQLDLTLPAADLLQSIVTTRPFEGQTMRQWASNIRNSDLRRIERAIRIGVTQGEPTNAIARRVIGTVRQRGRDGVTQITRRNAEAITRTAINGIANQAKREFYKANATLFEEEIYVATLDSRTTPICRSLDGQRFAIGEGPIPPLHFNCRSLRVAAIDGDAIGSRPQRQFTQRQLLREYARSRGIKAPTRRADLPRGHKGEFDSFARTRIRQLTGTVDAKVSYQDWLTRQSTEFQDDVLGKTRARLFRKGGLRLDRFVNRQGDEIPLADLARRETSAFRAAGLDPEDFT</sequence>
<dbReference type="EMBL" id="AY576273">
    <property type="protein sequence ID" value="AAT69538.1"/>
    <property type="molecule type" value="Genomic_DNA"/>
</dbReference>
<dbReference type="NCBIfam" id="TIGR01641">
    <property type="entry name" value="phageSPP1_gp7"/>
    <property type="match status" value="1"/>
</dbReference>
<accession>Q5DN43</accession>
<dbReference type="RefSeq" id="YP_223986.1">
    <property type="nucleotide sequence ID" value="NC_006938.1"/>
</dbReference>
<dbReference type="KEGG" id="vg:3342403"/>
<dbReference type="PIRSF" id="PIRSF034565">
    <property type="entry name" value="UCP034565"/>
    <property type="match status" value="1"/>
</dbReference>
<name>Q5DN43_9CAUD</name>
<proteinExistence type="predicted"/>
<keyword evidence="3" id="KW-1185">Reference proteome</keyword>
<reference evidence="2 3" key="1">
    <citation type="journal article" date="2005" name="Appl. Environ. Microbiol.">
        <title>Genomic analysis of bacteriophage PhiJL001: insights into its interaction with a sponge-associated alpha-proteobacterium.</title>
        <authorList>
            <person name="Lohr J.E."/>
            <person name="Chen F."/>
            <person name="Hill R.T."/>
        </authorList>
    </citation>
    <scope>NUCLEOTIDE SEQUENCE</scope>
</reference>
<dbReference type="InterPro" id="IPR006528">
    <property type="entry name" value="Phage_head_morphogenesis_dom"/>
</dbReference>
<dbReference type="Proteomes" id="UP000000993">
    <property type="component" value="Segment"/>
</dbReference>
<evidence type="ECO:0000259" key="1">
    <source>
        <dbReference type="Pfam" id="PF04233"/>
    </source>
</evidence>
<evidence type="ECO:0000313" key="2">
    <source>
        <dbReference type="EMBL" id="AAT69538.1"/>
    </source>
</evidence>
<protein>
    <submittedName>
        <fullName evidence="2">Minor head protein-like</fullName>
    </submittedName>
</protein>
<dbReference type="Pfam" id="PF04233">
    <property type="entry name" value="Phage_Mu_F"/>
    <property type="match status" value="1"/>
</dbReference>
<gene>
    <name evidence="2" type="ORF">JL001p62</name>
</gene>
<dbReference type="GeneID" id="3342403"/>